<comment type="caution">
    <text evidence="7">The sequence shown here is derived from an EMBL/GenBank/DDBJ whole genome shotgun (WGS) entry which is preliminary data.</text>
</comment>
<dbReference type="SUPFAM" id="SSF50044">
    <property type="entry name" value="SH3-domain"/>
    <property type="match status" value="1"/>
</dbReference>
<organism evidence="7 8">
    <name type="scientific">Smittium mucronatum</name>
    <dbReference type="NCBI Taxonomy" id="133383"/>
    <lineage>
        <taxon>Eukaryota</taxon>
        <taxon>Fungi</taxon>
        <taxon>Fungi incertae sedis</taxon>
        <taxon>Zoopagomycota</taxon>
        <taxon>Kickxellomycotina</taxon>
        <taxon>Harpellomycetes</taxon>
        <taxon>Harpellales</taxon>
        <taxon>Legeriomycetaceae</taxon>
        <taxon>Smittium</taxon>
    </lineage>
</organism>
<dbReference type="PROSITE" id="PS50002">
    <property type="entry name" value="SH3"/>
    <property type="match status" value="1"/>
</dbReference>
<feature type="compositionally biased region" description="Basic and acidic residues" evidence="4">
    <location>
        <begin position="506"/>
        <end position="518"/>
    </location>
</feature>
<accession>A0A1R0GM39</accession>
<evidence type="ECO:0000259" key="6">
    <source>
        <dbReference type="PROSITE" id="PS50002"/>
    </source>
</evidence>
<evidence type="ECO:0000256" key="5">
    <source>
        <dbReference type="SAM" id="Phobius"/>
    </source>
</evidence>
<sequence length="771" mass="88211">MDLLPTQDPDTKNRENEIKLKSLLSLLGRKQLDASNKSSDTSQILNSNDLSSLSLILAAQNIQSPTKTEFISKTTQTNVVVNQSGYTVSIIERVIPVVLPTPLNAPDRQQINVPDKFLTTTPTITVLETTVITIPIQTQAQLPTTTQIVIQQSNSSSQSLSQVSQDRSGEANGNTLSSSLLAVVISFSIIIIALIVWMIVYIMKRKRKNVGRKTEYEESRDDMDYSTKKSRKSNRGEDFIIRDPSYGDWRNYENRAYQNNQTLDLVQDNNQYANKYPQIVNSYPIKENLYQNSNVRQIYHRPNTDIHELNRPIAQMMTNAYSAPPNLRNTAVEIGGLSDFDTSSDLIRESNAEKLKKKKLEAKIRKKKEQNQKLKTQLLAKKLAAEEKIENKLFNELIEDSERSSAESDNQNNMIPTILSERKRESKVPKADYQTEKTVYPDIEKSNKGIVGLVSEMVKKHVDGIWGGIKDAGIESNNQRESTLGVGTPGYNSERDKIKGQRWRAFSREKSREDDRNENRASEYLKKFKSTKKNSANLERNSYVNRYLDNRSTESSISDTYFEKDRRESYKFPVKVDVHDKFSGFTKRQDRKKKNYEDLENYEPNYPNRPISRRIISYSGDSEIHYVRDSETKRYSKISGVGSKRINDMGFEIVNTPKNNRNNKKKFRERFDYDESESDDSLSKKYDFSIRHNPPLGPLKAVENHDPMLSDELELEKDDEIYVIGEFSDGWILAILCENGVPGGSMGMLPRRCVFLSGTPFSSIPNMVSRS</sequence>
<feature type="domain" description="SH3" evidence="6">
    <location>
        <begin position="694"/>
        <end position="759"/>
    </location>
</feature>
<keyword evidence="5" id="KW-1133">Transmembrane helix</keyword>
<feature type="transmembrane region" description="Helical" evidence="5">
    <location>
        <begin position="180"/>
        <end position="203"/>
    </location>
</feature>
<feature type="region of interest" description="Disordered" evidence="4">
    <location>
        <begin position="480"/>
        <end position="518"/>
    </location>
</feature>
<keyword evidence="5" id="KW-0812">Transmembrane</keyword>
<gene>
    <name evidence="7" type="ORF">AYI68_g7995</name>
</gene>
<dbReference type="Gene3D" id="2.30.30.40">
    <property type="entry name" value="SH3 Domains"/>
    <property type="match status" value="1"/>
</dbReference>
<name>A0A1R0GM39_9FUNG</name>
<reference evidence="7 8" key="1">
    <citation type="journal article" date="2016" name="Mol. Biol. Evol.">
        <title>Genome-Wide Survey of Gut Fungi (Harpellales) Reveals the First Horizontally Transferred Ubiquitin Gene from a Mosquito Host.</title>
        <authorList>
            <person name="Wang Y."/>
            <person name="White M.M."/>
            <person name="Kvist S."/>
            <person name="Moncalvo J.M."/>
        </authorList>
    </citation>
    <scope>NUCLEOTIDE SEQUENCE [LARGE SCALE GENOMIC DNA]</scope>
    <source>
        <strain evidence="7 8">ALG-7-W6</strain>
    </source>
</reference>
<dbReference type="InterPro" id="IPR036028">
    <property type="entry name" value="SH3-like_dom_sf"/>
</dbReference>
<feature type="region of interest" description="Disordered" evidence="4">
    <location>
        <begin position="211"/>
        <end position="236"/>
    </location>
</feature>
<evidence type="ECO:0000256" key="3">
    <source>
        <dbReference type="SAM" id="Coils"/>
    </source>
</evidence>
<feature type="coiled-coil region" evidence="3">
    <location>
        <begin position="350"/>
        <end position="377"/>
    </location>
</feature>
<protein>
    <recommendedName>
        <fullName evidence="6">SH3 domain-containing protein</fullName>
    </recommendedName>
</protein>
<keyword evidence="1 2" id="KW-0728">SH3 domain</keyword>
<feature type="compositionally biased region" description="Basic and acidic residues" evidence="4">
    <location>
        <begin position="212"/>
        <end position="227"/>
    </location>
</feature>
<keyword evidence="8" id="KW-1185">Reference proteome</keyword>
<dbReference type="InterPro" id="IPR001452">
    <property type="entry name" value="SH3_domain"/>
</dbReference>
<evidence type="ECO:0000256" key="2">
    <source>
        <dbReference type="PROSITE-ProRule" id="PRU00192"/>
    </source>
</evidence>
<keyword evidence="3" id="KW-0175">Coiled coil</keyword>
<evidence type="ECO:0000256" key="1">
    <source>
        <dbReference type="ARBA" id="ARBA00022443"/>
    </source>
</evidence>
<dbReference type="OrthoDB" id="5340910at2759"/>
<keyword evidence="5" id="KW-0472">Membrane</keyword>
<evidence type="ECO:0000313" key="7">
    <source>
        <dbReference type="EMBL" id="OLY77965.1"/>
    </source>
</evidence>
<evidence type="ECO:0000313" key="8">
    <source>
        <dbReference type="Proteomes" id="UP000187455"/>
    </source>
</evidence>
<proteinExistence type="predicted"/>
<dbReference type="EMBL" id="LSSL01007504">
    <property type="protein sequence ID" value="OLY77965.1"/>
    <property type="molecule type" value="Genomic_DNA"/>
</dbReference>
<evidence type="ECO:0000256" key="4">
    <source>
        <dbReference type="SAM" id="MobiDB-lite"/>
    </source>
</evidence>
<dbReference type="Proteomes" id="UP000187455">
    <property type="component" value="Unassembled WGS sequence"/>
</dbReference>
<dbReference type="AlphaFoldDB" id="A0A1R0GM39"/>